<evidence type="ECO:0008006" key="5">
    <source>
        <dbReference type="Google" id="ProtNLM"/>
    </source>
</evidence>
<gene>
    <name evidence="3" type="ORF">HYN49_07720</name>
</gene>
<protein>
    <recommendedName>
        <fullName evidence="5">DUF262 domain-containing protein</fullName>
    </recommendedName>
</protein>
<dbReference type="InterPro" id="IPR011089">
    <property type="entry name" value="GmrSD_C"/>
</dbReference>
<reference evidence="3 4" key="1">
    <citation type="submission" date="2018-05" db="EMBL/GenBank/DDBJ databases">
        <title>Genome sequencing of Flavobacterium sp. HYN0049.</title>
        <authorList>
            <person name="Yi H."/>
            <person name="Baek C."/>
        </authorList>
    </citation>
    <scope>NUCLEOTIDE SEQUENCE [LARGE SCALE GENOMIC DNA]</scope>
    <source>
        <strain evidence="3 4">HYN0049</strain>
    </source>
</reference>
<dbReference type="EMBL" id="CP029187">
    <property type="protein sequence ID" value="AWI25798.1"/>
    <property type="molecule type" value="Genomic_DNA"/>
</dbReference>
<dbReference type="PANTHER" id="PTHR35149">
    <property type="entry name" value="SLL5132 PROTEIN"/>
    <property type="match status" value="1"/>
</dbReference>
<feature type="domain" description="GmrSD restriction endonucleases N-terminal" evidence="1">
    <location>
        <begin position="19"/>
        <end position="225"/>
    </location>
</feature>
<dbReference type="RefSeq" id="WP_108903584.1">
    <property type="nucleotide sequence ID" value="NZ_CP029187.1"/>
</dbReference>
<keyword evidence="4" id="KW-1185">Reference proteome</keyword>
<feature type="domain" description="GmrSD restriction endonucleases C-terminal" evidence="2">
    <location>
        <begin position="435"/>
        <end position="567"/>
    </location>
</feature>
<evidence type="ECO:0000313" key="3">
    <source>
        <dbReference type="EMBL" id="AWI25798.1"/>
    </source>
</evidence>
<dbReference type="Proteomes" id="UP000244937">
    <property type="component" value="Chromosome"/>
</dbReference>
<accession>A0A2S1SHB1</accession>
<dbReference type="KEGG" id="fpal:HYN49_07720"/>
<dbReference type="AlphaFoldDB" id="A0A2S1SHB1"/>
<evidence type="ECO:0000259" key="2">
    <source>
        <dbReference type="Pfam" id="PF07510"/>
    </source>
</evidence>
<dbReference type="PANTHER" id="PTHR35149:SF1">
    <property type="entry name" value="DUF5655 DOMAIN-CONTAINING PROTEIN"/>
    <property type="match status" value="1"/>
</dbReference>
<evidence type="ECO:0000313" key="4">
    <source>
        <dbReference type="Proteomes" id="UP000244937"/>
    </source>
</evidence>
<name>A0A2S1SHB1_9FLAO</name>
<dbReference type="OrthoDB" id="9798761at2"/>
<organism evidence="3 4">
    <name type="scientific">Flavobacterium pallidum</name>
    <dbReference type="NCBI Taxonomy" id="2172098"/>
    <lineage>
        <taxon>Bacteria</taxon>
        <taxon>Pseudomonadati</taxon>
        <taxon>Bacteroidota</taxon>
        <taxon>Flavobacteriia</taxon>
        <taxon>Flavobacteriales</taxon>
        <taxon>Flavobacteriaceae</taxon>
        <taxon>Flavobacterium</taxon>
    </lineage>
</organism>
<dbReference type="Pfam" id="PF03235">
    <property type="entry name" value="GmrSD_N"/>
    <property type="match status" value="1"/>
</dbReference>
<proteinExistence type="predicted"/>
<evidence type="ECO:0000259" key="1">
    <source>
        <dbReference type="Pfam" id="PF03235"/>
    </source>
</evidence>
<sequence>MSNFIYSVAEVFDSKSGFLSQNKKTHYNIPEYQRGYKWSENEVTTLLDDIFKFQGKQNEFYCLQNITLVNKSDSYFNVVDGQQRLTTLYIILSFLGEKELIRDKLSYPQDSIRSKTFEFQTTYILDRVLDVYRMSWDEFNTQTNGEFNYQDIFYLCSTCRTVNGWFEDKEDEYPSFKKEKFSTKILENVKFIVNNLKDTDEEKVFGNVNSKRIPLDGSDLIRAILITKVAKFKFGHDDTDQKLQIKINEERVRIGWELDELNNWWSNKETKSYFSSFITQQSKGDIKFDSEQYPINNLYYLFAQTKGKSLEIQFIEGQLDIITTYLEIIKLHNTLTDWYNDKYIYHFLGYIFNQLKKDASFKEIYKLWNQEDKTRQKFIDELKGIIREGILGKFEEKTHGNYHDFYKDKFKEFFPTSEDPAEFLDQKDWYDEALSQKELIKILLLLDIIHVTKQQGSNLKLPAIAFHRLDRDIEHIFPKTPKSKNASDFRSYIEFINKYRVENESDRFNIEKFEEKFAQDSFRNKIEKFVEKFTDDVDTNSIGNLVLLDSSVNRSIQNNPYSKKRLRLIQESNEGNFIHPHTFNVFVRAFQDESSIQSLDLEHWTNVDVENSFKSIKEIIFNYLL</sequence>
<dbReference type="Pfam" id="PF07510">
    <property type="entry name" value="GmrSD_C"/>
    <property type="match status" value="1"/>
</dbReference>
<dbReference type="InterPro" id="IPR004919">
    <property type="entry name" value="GmrSD_N"/>
</dbReference>